<keyword evidence="4" id="KW-1185">Reference proteome</keyword>
<dbReference type="PIRSF" id="PIRSF037847">
    <property type="entry name" value="NiaR"/>
    <property type="match status" value="1"/>
</dbReference>
<evidence type="ECO:0000259" key="2">
    <source>
        <dbReference type="Pfam" id="PF08279"/>
    </source>
</evidence>
<evidence type="ECO:0000313" key="4">
    <source>
        <dbReference type="Proteomes" id="UP001451571"/>
    </source>
</evidence>
<gene>
    <name evidence="3" type="ORF">V6984_09610</name>
</gene>
<dbReference type="Pfam" id="PF02829">
    <property type="entry name" value="3H"/>
    <property type="match status" value="1"/>
</dbReference>
<dbReference type="InterPro" id="IPR036388">
    <property type="entry name" value="WH-like_DNA-bd_sf"/>
</dbReference>
<dbReference type="RefSeq" id="WP_342759561.1">
    <property type="nucleotide sequence ID" value="NZ_CP146256.1"/>
</dbReference>
<dbReference type="SUPFAM" id="SSF46785">
    <property type="entry name" value="Winged helix' DNA-binding domain"/>
    <property type="match status" value="1"/>
</dbReference>
<dbReference type="Gene3D" id="3.30.1340.20">
    <property type="entry name" value="3H domain"/>
    <property type="match status" value="1"/>
</dbReference>
<dbReference type="Proteomes" id="UP001451571">
    <property type="component" value="Chromosome"/>
</dbReference>
<dbReference type="InterPro" id="IPR036390">
    <property type="entry name" value="WH_DNA-bd_sf"/>
</dbReference>
<evidence type="ECO:0000313" key="3">
    <source>
        <dbReference type="EMBL" id="XAH75989.1"/>
    </source>
</evidence>
<protein>
    <submittedName>
        <fullName evidence="3">Transcription repressor NadR</fullName>
    </submittedName>
</protein>
<dbReference type="EMBL" id="CP146256">
    <property type="protein sequence ID" value="XAH75989.1"/>
    <property type="molecule type" value="Genomic_DNA"/>
</dbReference>
<dbReference type="Pfam" id="PF08279">
    <property type="entry name" value="HTH_11"/>
    <property type="match status" value="1"/>
</dbReference>
<reference evidence="3 4" key="1">
    <citation type="submission" date="2024-02" db="EMBL/GenBank/DDBJ databases">
        <title>Bacterial strain from lacustrine sediment.</title>
        <authorList>
            <person name="Petit C."/>
            <person name="Fadhlaoui K."/>
        </authorList>
    </citation>
    <scope>NUCLEOTIDE SEQUENCE [LARGE SCALE GENOMIC DNA]</scope>
    <source>
        <strain evidence="3 4">IPX-CK</strain>
    </source>
</reference>
<name>A0ABZ3F3G0_9FIRM</name>
<dbReference type="InterPro" id="IPR004173">
    <property type="entry name" value="3H_domain"/>
</dbReference>
<feature type="domain" description="Helix-turn-helix type 11" evidence="2">
    <location>
        <begin position="10"/>
        <end position="62"/>
    </location>
</feature>
<dbReference type="InterPro" id="IPR035922">
    <property type="entry name" value="3H_dom_sf"/>
</dbReference>
<dbReference type="SUPFAM" id="SSF75500">
    <property type="entry name" value="Putative transcriptional regulator TM1602, C-terminal domain"/>
    <property type="match status" value="1"/>
</dbReference>
<dbReference type="Gene3D" id="1.10.10.10">
    <property type="entry name" value="Winged helix-like DNA-binding domain superfamily/Winged helix DNA-binding domain"/>
    <property type="match status" value="1"/>
</dbReference>
<evidence type="ECO:0000259" key="1">
    <source>
        <dbReference type="Pfam" id="PF02829"/>
    </source>
</evidence>
<dbReference type="PANTHER" id="PTHR40068">
    <property type="entry name" value="TRANSCRIPTION REPRESSOR NIAR-RELATED"/>
    <property type="match status" value="1"/>
</dbReference>
<feature type="domain" description="3H" evidence="1">
    <location>
        <begin position="77"/>
        <end position="172"/>
    </location>
</feature>
<dbReference type="InterPro" id="IPR013196">
    <property type="entry name" value="HTH_11"/>
</dbReference>
<dbReference type="InterPro" id="IPR026043">
    <property type="entry name" value="NadR"/>
</dbReference>
<sequence length="174" mass="19418">MVVTMESDARRKTILEILHKESLPVSGTELAGRLGVSRQVIVQDIALLRATDKNILSTNKGYVLFVEKSNRKRRTFKVKHADEAILDELNTIVDFGGKILDVVVEHDIYGQISADLIINSRADADAFVKQTLKYKTKPLNGLTYGVHFHTVEADSEAILDRIGNALQNKGYLIK</sequence>
<dbReference type="PANTHER" id="PTHR40068:SF1">
    <property type="entry name" value="TRANSCRIPTION REPRESSOR NIAR-RELATED"/>
    <property type="match status" value="1"/>
</dbReference>
<accession>A0ABZ3F3G0</accession>
<proteinExistence type="predicted"/>
<organism evidence="3 4">
    <name type="scientific">Kineothrix sedimenti</name>
    <dbReference type="NCBI Taxonomy" id="3123317"/>
    <lineage>
        <taxon>Bacteria</taxon>
        <taxon>Bacillati</taxon>
        <taxon>Bacillota</taxon>
        <taxon>Clostridia</taxon>
        <taxon>Lachnospirales</taxon>
        <taxon>Lachnospiraceae</taxon>
        <taxon>Kineothrix</taxon>
    </lineage>
</organism>